<evidence type="ECO:0000256" key="2">
    <source>
        <dbReference type="ARBA" id="ARBA00022777"/>
    </source>
</evidence>
<dbReference type="PANTHER" id="PTHR47363">
    <property type="entry name" value="GLUCOKINASE"/>
    <property type="match status" value="1"/>
</dbReference>
<dbReference type="HAMAP" id="MF_00524">
    <property type="entry name" value="Glucokinase"/>
    <property type="match status" value="1"/>
</dbReference>
<feature type="binding site" evidence="3">
    <location>
        <begin position="8"/>
        <end position="13"/>
    </location>
    <ligand>
        <name>ATP</name>
        <dbReference type="ChEBI" id="CHEBI:30616"/>
    </ligand>
</feature>
<keyword evidence="3" id="KW-0547">Nucleotide-binding</keyword>
<dbReference type="Gene3D" id="3.30.420.40">
    <property type="match status" value="1"/>
</dbReference>
<accession>A0ABQ5TUP6</accession>
<keyword evidence="1 3" id="KW-0808">Transferase</keyword>
<dbReference type="InterPro" id="IPR003836">
    <property type="entry name" value="Glucokinase"/>
</dbReference>
<organism evidence="5 6">
    <name type="scientific">Methylophaga thalassica</name>
    <dbReference type="NCBI Taxonomy" id="40223"/>
    <lineage>
        <taxon>Bacteria</taxon>
        <taxon>Pseudomonadati</taxon>
        <taxon>Pseudomonadota</taxon>
        <taxon>Gammaproteobacteria</taxon>
        <taxon>Thiotrichales</taxon>
        <taxon>Piscirickettsiaceae</taxon>
        <taxon>Methylophaga</taxon>
    </lineage>
</organism>
<proteinExistence type="inferred from homology"/>
<dbReference type="Proteomes" id="UP001161423">
    <property type="component" value="Unassembled WGS sequence"/>
</dbReference>
<evidence type="ECO:0000313" key="5">
    <source>
        <dbReference type="EMBL" id="GLP99901.1"/>
    </source>
</evidence>
<keyword evidence="3" id="KW-0067">ATP-binding</keyword>
<comment type="caution">
    <text evidence="5">The sequence shown here is derived from an EMBL/GenBank/DDBJ whole genome shotgun (WGS) entry which is preliminary data.</text>
</comment>
<comment type="similarity">
    <text evidence="3 4">Belongs to the bacterial glucokinase family.</text>
</comment>
<reference evidence="5" key="1">
    <citation type="journal article" date="2014" name="Int. J. Syst. Evol. Microbiol.">
        <title>Complete genome of a new Firmicutes species belonging to the dominant human colonic microbiota ('Ruminococcus bicirculans') reveals two chromosomes and a selective capacity to utilize plant glucans.</title>
        <authorList>
            <consortium name="NISC Comparative Sequencing Program"/>
            <person name="Wegmann U."/>
            <person name="Louis P."/>
            <person name="Goesmann A."/>
            <person name="Henrissat B."/>
            <person name="Duncan S.H."/>
            <person name="Flint H.J."/>
        </authorList>
    </citation>
    <scope>NUCLEOTIDE SEQUENCE</scope>
    <source>
        <strain evidence="5">NBRC 102424</strain>
    </source>
</reference>
<protein>
    <recommendedName>
        <fullName evidence="3">Glucokinase</fullName>
        <ecNumber evidence="3">2.7.1.2</ecNumber>
    </recommendedName>
    <alternativeName>
        <fullName evidence="3">Glucose kinase</fullName>
    </alternativeName>
</protein>
<evidence type="ECO:0000256" key="3">
    <source>
        <dbReference type="HAMAP-Rule" id="MF_00524"/>
    </source>
</evidence>
<reference evidence="5" key="2">
    <citation type="submission" date="2023-01" db="EMBL/GenBank/DDBJ databases">
        <title>Draft genome sequence of Methylophaga thalassica strain NBRC 102424.</title>
        <authorList>
            <person name="Sun Q."/>
            <person name="Mori K."/>
        </authorList>
    </citation>
    <scope>NUCLEOTIDE SEQUENCE</scope>
    <source>
        <strain evidence="5">NBRC 102424</strain>
    </source>
</reference>
<evidence type="ECO:0000313" key="6">
    <source>
        <dbReference type="Proteomes" id="UP001161423"/>
    </source>
</evidence>
<dbReference type="EC" id="2.7.1.2" evidence="3"/>
<keyword evidence="2 3" id="KW-0418">Kinase</keyword>
<comment type="subcellular location">
    <subcellularLocation>
        <location evidence="3">Cytoplasm</location>
    </subcellularLocation>
</comment>
<dbReference type="NCBIfam" id="TIGR00749">
    <property type="entry name" value="glk"/>
    <property type="match status" value="1"/>
</dbReference>
<evidence type="ECO:0000256" key="1">
    <source>
        <dbReference type="ARBA" id="ARBA00022679"/>
    </source>
</evidence>
<keyword evidence="6" id="KW-1185">Reference proteome</keyword>
<dbReference type="Gene3D" id="3.40.367.20">
    <property type="match status" value="1"/>
</dbReference>
<dbReference type="Pfam" id="PF02685">
    <property type="entry name" value="Glucokinase"/>
    <property type="match status" value="1"/>
</dbReference>
<name>A0ABQ5TUP6_9GAMM</name>
<dbReference type="SUPFAM" id="SSF53067">
    <property type="entry name" value="Actin-like ATPase domain"/>
    <property type="match status" value="1"/>
</dbReference>
<keyword evidence="3" id="KW-0324">Glycolysis</keyword>
<dbReference type="EMBL" id="BSND01000005">
    <property type="protein sequence ID" value="GLP99901.1"/>
    <property type="molecule type" value="Genomic_DNA"/>
</dbReference>
<dbReference type="CDD" id="cd24008">
    <property type="entry name" value="ASKHA_NBD_GLK"/>
    <property type="match status" value="1"/>
</dbReference>
<sequence>MMSHMLAVDVGGTKTLFELSDADGYVLSKLRLDSQRFDSFDAILAAFIEQLPQAYSIDSACIALAGPVSGQYGQVTKLPWKLDASLIEKQFSIKRVTLCNDFEAVGYGIASLQSADFETIQIGEPSEISPRVVLGAGTGLGQAILIPDNGDWRVFPTEGGHVDFAPLDRTQQLFLEHLQQRHGHVSYDRIVCGSGLVSLYHFLRDYKQIDENNALRLAMVNGDAASAISQFALKHNDVLANEALDMFVDIYAAQAGNLALTTLARGGVYLVGNILLKNMAKFRAPSFINSFAEKGRMTTLMKQIPIHIVLDEEVGLKGARLLAQKAMYN</sequence>
<comment type="catalytic activity">
    <reaction evidence="3">
        <text>D-glucose + ATP = D-glucose 6-phosphate + ADP + H(+)</text>
        <dbReference type="Rhea" id="RHEA:17825"/>
        <dbReference type="ChEBI" id="CHEBI:4167"/>
        <dbReference type="ChEBI" id="CHEBI:15378"/>
        <dbReference type="ChEBI" id="CHEBI:30616"/>
        <dbReference type="ChEBI" id="CHEBI:61548"/>
        <dbReference type="ChEBI" id="CHEBI:456216"/>
        <dbReference type="EC" id="2.7.1.2"/>
    </reaction>
</comment>
<dbReference type="PANTHER" id="PTHR47363:SF1">
    <property type="entry name" value="GLUCOKINASE"/>
    <property type="match status" value="1"/>
</dbReference>
<evidence type="ECO:0000256" key="4">
    <source>
        <dbReference type="RuleBase" id="RU004046"/>
    </source>
</evidence>
<keyword evidence="3" id="KW-0963">Cytoplasm</keyword>
<dbReference type="InterPro" id="IPR043129">
    <property type="entry name" value="ATPase_NBD"/>
</dbReference>
<gene>
    <name evidence="3 5" type="primary">glk</name>
    <name evidence="5" type="ORF">GCM10007891_17550</name>
</gene>